<dbReference type="InterPro" id="IPR002545">
    <property type="entry name" value="CheW-lke_dom"/>
</dbReference>
<dbReference type="PROSITE" id="PS50851">
    <property type="entry name" value="CHEW"/>
    <property type="match status" value="1"/>
</dbReference>
<dbReference type="SMART" id="SM00260">
    <property type="entry name" value="CheW"/>
    <property type="match status" value="1"/>
</dbReference>
<dbReference type="EMBL" id="WBXO01000009">
    <property type="protein sequence ID" value="KAB2951832.1"/>
    <property type="molecule type" value="Genomic_DNA"/>
</dbReference>
<dbReference type="InterPro" id="IPR039315">
    <property type="entry name" value="CheW"/>
</dbReference>
<dbReference type="AlphaFoldDB" id="A0A6I0ESI9"/>
<name>A0A6I0ESI9_9FIRM</name>
<dbReference type="GO" id="GO:0005829">
    <property type="term" value="C:cytosol"/>
    <property type="evidence" value="ECO:0007669"/>
    <property type="project" value="TreeGrafter"/>
</dbReference>
<evidence type="ECO:0000256" key="2">
    <source>
        <dbReference type="ARBA" id="ARBA00021483"/>
    </source>
</evidence>
<evidence type="ECO:0000313" key="6">
    <source>
        <dbReference type="EMBL" id="KAB2951832.1"/>
    </source>
</evidence>
<dbReference type="GO" id="GO:0007165">
    <property type="term" value="P:signal transduction"/>
    <property type="evidence" value="ECO:0007669"/>
    <property type="project" value="InterPro"/>
</dbReference>
<dbReference type="Gene3D" id="2.30.30.40">
    <property type="entry name" value="SH3 Domains"/>
    <property type="match status" value="1"/>
</dbReference>
<dbReference type="InterPro" id="IPR036061">
    <property type="entry name" value="CheW-like_dom_sf"/>
</dbReference>
<gene>
    <name evidence="6" type="ORF">F9B85_11125</name>
</gene>
<keyword evidence="4" id="KW-0145">Chemotaxis</keyword>
<keyword evidence="7" id="KW-1185">Reference proteome</keyword>
<dbReference type="OrthoDB" id="9794382at2"/>
<dbReference type="Gene3D" id="2.40.50.180">
    <property type="entry name" value="CheA-289, Domain 4"/>
    <property type="match status" value="1"/>
</dbReference>
<accession>A0A6I0ESI9</accession>
<evidence type="ECO:0000259" key="5">
    <source>
        <dbReference type="PROSITE" id="PS50851"/>
    </source>
</evidence>
<dbReference type="RefSeq" id="WP_151620914.1">
    <property type="nucleotide sequence ID" value="NZ_WBXO01000009.1"/>
</dbReference>
<evidence type="ECO:0000256" key="1">
    <source>
        <dbReference type="ARBA" id="ARBA00004496"/>
    </source>
</evidence>
<dbReference type="Proteomes" id="UP000468766">
    <property type="component" value="Unassembled WGS sequence"/>
</dbReference>
<dbReference type="FunFam" id="2.40.50.180:FF:000002">
    <property type="entry name" value="Chemotaxis protein CheW"/>
    <property type="match status" value="1"/>
</dbReference>
<reference evidence="6 7" key="1">
    <citation type="submission" date="2019-10" db="EMBL/GenBank/DDBJ databases">
        <title>Whole-genome sequence of the extremophile Heliorestis acidaminivorans DSM 24790.</title>
        <authorList>
            <person name="Kyndt J.A."/>
            <person name="Meyer T.E."/>
        </authorList>
    </citation>
    <scope>NUCLEOTIDE SEQUENCE [LARGE SCALE GENOMIC DNA]</scope>
    <source>
        <strain evidence="6 7">DSM 24790</strain>
    </source>
</reference>
<sequence length="167" mass="18371">MSQNNSGELTEIQLVVFKLGSEEYGVPITQVQEINRLMTPTKIPQSPPFVEGIINLRGKIIPVIDLKKRFNLPLVDHTANTRIIVINIGENTVGVVVDAVTEVLRLPMSSLEPPPPMISSISVDYLKGVGKVGDRLLILLDLDKILTEKEKEQLAATEACAKDTVKF</sequence>
<evidence type="ECO:0000313" key="7">
    <source>
        <dbReference type="Proteomes" id="UP000468766"/>
    </source>
</evidence>
<dbReference type="PANTHER" id="PTHR22617">
    <property type="entry name" value="CHEMOTAXIS SENSOR HISTIDINE KINASE-RELATED"/>
    <property type="match status" value="1"/>
</dbReference>
<dbReference type="Pfam" id="PF01584">
    <property type="entry name" value="CheW"/>
    <property type="match status" value="1"/>
</dbReference>
<dbReference type="GO" id="GO:0006935">
    <property type="term" value="P:chemotaxis"/>
    <property type="evidence" value="ECO:0007669"/>
    <property type="project" value="UniProtKB-KW"/>
</dbReference>
<protein>
    <recommendedName>
        <fullName evidence="2">Chemotaxis protein CheW</fullName>
    </recommendedName>
</protein>
<comment type="caution">
    <text evidence="6">The sequence shown here is derived from an EMBL/GenBank/DDBJ whole genome shotgun (WGS) entry which is preliminary data.</text>
</comment>
<dbReference type="CDD" id="cd00732">
    <property type="entry name" value="CheW"/>
    <property type="match status" value="1"/>
</dbReference>
<evidence type="ECO:0000256" key="3">
    <source>
        <dbReference type="ARBA" id="ARBA00022490"/>
    </source>
</evidence>
<proteinExistence type="predicted"/>
<evidence type="ECO:0000256" key="4">
    <source>
        <dbReference type="ARBA" id="ARBA00022500"/>
    </source>
</evidence>
<feature type="domain" description="CheW-like" evidence="5">
    <location>
        <begin position="11"/>
        <end position="151"/>
    </location>
</feature>
<keyword evidence="3" id="KW-0963">Cytoplasm</keyword>
<dbReference type="PANTHER" id="PTHR22617:SF23">
    <property type="entry name" value="CHEMOTAXIS PROTEIN CHEW"/>
    <property type="match status" value="1"/>
</dbReference>
<comment type="subcellular location">
    <subcellularLocation>
        <location evidence="1">Cytoplasm</location>
    </subcellularLocation>
</comment>
<organism evidence="6 7">
    <name type="scientific">Heliorestis acidaminivorans</name>
    <dbReference type="NCBI Taxonomy" id="553427"/>
    <lineage>
        <taxon>Bacteria</taxon>
        <taxon>Bacillati</taxon>
        <taxon>Bacillota</taxon>
        <taxon>Clostridia</taxon>
        <taxon>Eubacteriales</taxon>
        <taxon>Heliobacteriaceae</taxon>
        <taxon>Heliorestis</taxon>
    </lineage>
</organism>
<dbReference type="SUPFAM" id="SSF50341">
    <property type="entry name" value="CheW-like"/>
    <property type="match status" value="1"/>
</dbReference>